<comment type="caution">
    <text evidence="1">The sequence shown here is derived from an EMBL/GenBank/DDBJ whole genome shotgun (WGS) entry which is preliminary data.</text>
</comment>
<protein>
    <submittedName>
        <fullName evidence="1">Uncharacterized protein</fullName>
    </submittedName>
</protein>
<sequence length="105" mass="11868">MNPDDEAFKEEFKPLHVPHEYDAALNWQDKIIYALADMNNGTADEVAAQLQNLDPDIDAQEAQQQTEQILTNLYDKGLIKATDEDGPLRYNLSKILDPHTGKTDI</sequence>
<dbReference type="OrthoDB" id="797086at2"/>
<organism evidence="1 2">
    <name type="scientific">Mucilaginibacter hurinus</name>
    <dbReference type="NCBI Taxonomy" id="2201324"/>
    <lineage>
        <taxon>Bacteria</taxon>
        <taxon>Pseudomonadati</taxon>
        <taxon>Bacteroidota</taxon>
        <taxon>Sphingobacteriia</taxon>
        <taxon>Sphingobacteriales</taxon>
        <taxon>Sphingobacteriaceae</taxon>
        <taxon>Mucilaginibacter</taxon>
    </lineage>
</organism>
<name>A0A367GM77_9SPHI</name>
<accession>A0A367GM77</accession>
<gene>
    <name evidence="1" type="ORF">DJ568_14705</name>
</gene>
<dbReference type="EMBL" id="QGDC01000008">
    <property type="protein sequence ID" value="RCH54128.1"/>
    <property type="molecule type" value="Genomic_DNA"/>
</dbReference>
<dbReference type="AlphaFoldDB" id="A0A367GM77"/>
<proteinExistence type="predicted"/>
<reference evidence="1 2" key="1">
    <citation type="submission" date="2018-05" db="EMBL/GenBank/DDBJ databases">
        <title>Mucilaginibacter hurinus sp. nov., isolated from briquette warehouse soil.</title>
        <authorList>
            <person name="Choi L."/>
        </authorList>
    </citation>
    <scope>NUCLEOTIDE SEQUENCE [LARGE SCALE GENOMIC DNA]</scope>
    <source>
        <strain evidence="1 2">ZR32</strain>
    </source>
</reference>
<evidence type="ECO:0000313" key="2">
    <source>
        <dbReference type="Proteomes" id="UP000253209"/>
    </source>
</evidence>
<keyword evidence="2" id="KW-1185">Reference proteome</keyword>
<dbReference type="Proteomes" id="UP000253209">
    <property type="component" value="Unassembled WGS sequence"/>
</dbReference>
<dbReference type="RefSeq" id="WP_114006053.1">
    <property type="nucleotide sequence ID" value="NZ_QGDC01000008.1"/>
</dbReference>
<evidence type="ECO:0000313" key="1">
    <source>
        <dbReference type="EMBL" id="RCH54128.1"/>
    </source>
</evidence>